<gene>
    <name evidence="2" type="ORF">AWB69_08536</name>
</gene>
<protein>
    <submittedName>
        <fullName evidence="2">Uncharacterized protein</fullName>
    </submittedName>
</protein>
<dbReference type="RefSeq" id="WP_062092586.1">
    <property type="nucleotide sequence ID" value="NZ_FCOK02000109.1"/>
</dbReference>
<sequence length="127" mass="13482">MCNKDSKEPIPAEIAVASVGTVAESEHTTSRRFARSDPTEDGVGPMSIVTPGHRLPAADQLAEVAALTMLDTTDAVIPGVDCTPSENKGITTGRREQAFFGAGADLSPMPQDLQALREEQRRGIPPR</sequence>
<organism evidence="2 3">
    <name type="scientific">Caballeronia udeis</name>
    <dbReference type="NCBI Taxonomy" id="1232866"/>
    <lineage>
        <taxon>Bacteria</taxon>
        <taxon>Pseudomonadati</taxon>
        <taxon>Pseudomonadota</taxon>
        <taxon>Betaproteobacteria</taxon>
        <taxon>Burkholderiales</taxon>
        <taxon>Burkholderiaceae</taxon>
        <taxon>Caballeronia</taxon>
    </lineage>
</organism>
<evidence type="ECO:0000256" key="1">
    <source>
        <dbReference type="SAM" id="MobiDB-lite"/>
    </source>
</evidence>
<dbReference type="OrthoDB" id="9138957at2"/>
<feature type="region of interest" description="Disordered" evidence="1">
    <location>
        <begin position="18"/>
        <end position="46"/>
    </location>
</feature>
<feature type="compositionally biased region" description="Basic and acidic residues" evidence="1">
    <location>
        <begin position="24"/>
        <end position="38"/>
    </location>
</feature>
<dbReference type="EMBL" id="FCOK02000109">
    <property type="protein sequence ID" value="SAL71058.1"/>
    <property type="molecule type" value="Genomic_DNA"/>
</dbReference>
<proteinExistence type="predicted"/>
<dbReference type="Proteomes" id="UP000054683">
    <property type="component" value="Unassembled WGS sequence"/>
</dbReference>
<accession>A0A158JQK8</accession>
<evidence type="ECO:0000313" key="2">
    <source>
        <dbReference type="EMBL" id="SAL71058.1"/>
    </source>
</evidence>
<name>A0A158JQK8_9BURK</name>
<dbReference type="AlphaFoldDB" id="A0A158JQK8"/>
<evidence type="ECO:0000313" key="3">
    <source>
        <dbReference type="Proteomes" id="UP000054683"/>
    </source>
</evidence>
<reference evidence="2 3" key="1">
    <citation type="submission" date="2016-01" db="EMBL/GenBank/DDBJ databases">
        <authorList>
            <person name="Oliw E.H."/>
        </authorList>
    </citation>
    <scope>NUCLEOTIDE SEQUENCE [LARGE SCALE GENOMIC DNA]</scope>
    <source>
        <strain evidence="2">LMG 27134</strain>
    </source>
</reference>